<name>A0ABS7KAQ3_9BACI</name>
<dbReference type="Proteomes" id="UP000769780">
    <property type="component" value="Unassembled WGS sequence"/>
</dbReference>
<protein>
    <submittedName>
        <fullName evidence="2">YesL family protein</fullName>
    </submittedName>
</protein>
<feature type="transmembrane region" description="Helical" evidence="1">
    <location>
        <begin position="175"/>
        <end position="193"/>
    </location>
</feature>
<keyword evidence="3" id="KW-1185">Reference proteome</keyword>
<dbReference type="EMBL" id="JACWFH010000035">
    <property type="protein sequence ID" value="MBY0099339.1"/>
    <property type="molecule type" value="Genomic_DNA"/>
</dbReference>
<feature type="transmembrane region" description="Helical" evidence="1">
    <location>
        <begin position="20"/>
        <end position="53"/>
    </location>
</feature>
<evidence type="ECO:0000313" key="2">
    <source>
        <dbReference type="EMBL" id="MBY0099339.1"/>
    </source>
</evidence>
<sequence>MNIVTSSLYRGSEWIMRFAWVQLLWLGFSLLGIILLGFFPSTIAMFTVIRKWVMGQSDIPILKTFWNTFKDEWVKSNLFGVLLTLIGLLIYVDLTLVNHSTDSFMQWSKYPMLLLVITFSLILLYAFPSYVHYNVNLLHVLKNSLFIMLVSPVYNMVMILGLVVIFLIANLLPPLLVFFGGSAIAFVIMWSCYKSFLSIDRKKAKLKNLSNEP</sequence>
<feature type="transmembrane region" description="Helical" evidence="1">
    <location>
        <begin position="145"/>
        <end position="169"/>
    </location>
</feature>
<evidence type="ECO:0000256" key="1">
    <source>
        <dbReference type="SAM" id="Phobius"/>
    </source>
</evidence>
<proteinExistence type="predicted"/>
<feature type="transmembrane region" description="Helical" evidence="1">
    <location>
        <begin position="74"/>
        <end position="92"/>
    </location>
</feature>
<dbReference type="RefSeq" id="WP_221875550.1">
    <property type="nucleotide sequence ID" value="NZ_JACWFH010000035.1"/>
</dbReference>
<gene>
    <name evidence="2" type="ORF">H0185_21465</name>
</gene>
<organism evidence="2 3">
    <name type="scientific">Mesobacillus maritimus</name>
    <dbReference type="NCBI Taxonomy" id="1643336"/>
    <lineage>
        <taxon>Bacteria</taxon>
        <taxon>Bacillati</taxon>
        <taxon>Bacillota</taxon>
        <taxon>Bacilli</taxon>
        <taxon>Bacillales</taxon>
        <taxon>Bacillaceae</taxon>
        <taxon>Mesobacillus</taxon>
    </lineage>
</organism>
<comment type="caution">
    <text evidence="2">The sequence shown here is derived from an EMBL/GenBank/DDBJ whole genome shotgun (WGS) entry which is preliminary data.</text>
</comment>
<keyword evidence="1" id="KW-0472">Membrane</keyword>
<accession>A0ABS7KAQ3</accession>
<evidence type="ECO:0000313" key="3">
    <source>
        <dbReference type="Proteomes" id="UP000769780"/>
    </source>
</evidence>
<keyword evidence="1" id="KW-0812">Transmembrane</keyword>
<keyword evidence="1" id="KW-1133">Transmembrane helix</keyword>
<dbReference type="Pfam" id="PF04854">
    <property type="entry name" value="DUF624"/>
    <property type="match status" value="1"/>
</dbReference>
<dbReference type="InterPro" id="IPR006938">
    <property type="entry name" value="DUF624"/>
</dbReference>
<feature type="transmembrane region" description="Helical" evidence="1">
    <location>
        <begin position="112"/>
        <end position="133"/>
    </location>
</feature>
<reference evidence="2 3" key="1">
    <citation type="submission" date="2020-07" db="EMBL/GenBank/DDBJ databases">
        <title>Fungal Genomes of the International Space Station.</title>
        <authorList>
            <person name="Seuylemezian A."/>
            <person name="Singh N.K."/>
            <person name="Wood J."/>
            <person name="Venkateswaran K."/>
        </authorList>
    </citation>
    <scope>NUCLEOTIDE SEQUENCE [LARGE SCALE GENOMIC DNA]</scope>
    <source>
        <strain evidence="2 3">PL-B2</strain>
    </source>
</reference>